<dbReference type="Proteomes" id="UP000076066">
    <property type="component" value="Plasmid unnamed 2"/>
</dbReference>
<dbReference type="Pfam" id="PF00106">
    <property type="entry name" value="adh_short"/>
    <property type="match status" value="1"/>
</dbReference>
<dbReference type="Gene3D" id="3.40.50.720">
    <property type="entry name" value="NAD(P)-binding Rossmann-like Domain"/>
    <property type="match status" value="1"/>
</dbReference>
<dbReference type="AlphaFoldDB" id="A0A143DGE9"/>
<keyword evidence="5" id="KW-1185">Reference proteome</keyword>
<evidence type="ECO:0000256" key="1">
    <source>
        <dbReference type="ARBA" id="ARBA00006484"/>
    </source>
</evidence>
<dbReference type="InterPro" id="IPR002347">
    <property type="entry name" value="SDR_fam"/>
</dbReference>
<dbReference type="PRINTS" id="PR00081">
    <property type="entry name" value="GDHRDH"/>
</dbReference>
<dbReference type="PANTHER" id="PTHR42901:SF1">
    <property type="entry name" value="ALCOHOL DEHYDROGENASE"/>
    <property type="match status" value="1"/>
</dbReference>
<dbReference type="PRINTS" id="PR00080">
    <property type="entry name" value="SDRFAMILY"/>
</dbReference>
<geneLocation type="plasmid" evidence="4 5">
    <name>unnamed 2</name>
</geneLocation>
<keyword evidence="2" id="KW-0560">Oxidoreductase</keyword>
<gene>
    <name evidence="4" type="ORF">AY555_10515</name>
</gene>
<dbReference type="SUPFAM" id="SSF51735">
    <property type="entry name" value="NAD(P)-binding Rossmann-fold domains"/>
    <property type="match status" value="1"/>
</dbReference>
<comment type="similarity">
    <text evidence="1 3">Belongs to the short-chain dehydrogenases/reductases (SDR) family.</text>
</comment>
<dbReference type="PROSITE" id="PS00061">
    <property type="entry name" value="ADH_SHORT"/>
    <property type="match status" value="1"/>
</dbReference>
<dbReference type="GeneID" id="53317583"/>
<dbReference type="InterPro" id="IPR020904">
    <property type="entry name" value="Sc_DH/Rdtase_CS"/>
</dbReference>
<dbReference type="PANTHER" id="PTHR42901">
    <property type="entry name" value="ALCOHOL DEHYDROGENASE"/>
    <property type="match status" value="1"/>
</dbReference>
<protein>
    <submittedName>
        <fullName evidence="4">NAD(P)-dependent oxidoreductase</fullName>
    </submittedName>
</protein>
<reference evidence="4 5" key="1">
    <citation type="submission" date="2016-02" db="EMBL/GenBank/DDBJ databases">
        <title>Complete Genome of H5569, the type strain of the newly described species Haematospirillium jordaniae.</title>
        <authorList>
            <person name="Nicholson A.C."/>
            <person name="Humrighouse B.W."/>
            <person name="Loparov V."/>
            <person name="McQuiston J.R."/>
        </authorList>
    </citation>
    <scope>NUCLEOTIDE SEQUENCE [LARGE SCALE GENOMIC DNA]</scope>
    <source>
        <strain evidence="4 5">H5569</strain>
        <plasmid evidence="5">Plasmid unnamed 2</plasmid>
    </source>
</reference>
<accession>A0A143DGE9</accession>
<evidence type="ECO:0000313" key="4">
    <source>
        <dbReference type="EMBL" id="AMW35801.1"/>
    </source>
</evidence>
<sequence length="252" mass="27471">MGKTLVITGATSGIGLTAAKRFVQDGWKVVLIGRRAERLEEAQYQLGGHEWVWPLCVDIRDSVAIEKALAALPARFSDITALVNNAGLALGMEPAQACRPEEWQTMIDTNITGLVHVTHSLLPRLVAAGSRAIIVNMGSIAGTYPYPGGNVYGATKAFVHQFSLNLRTDLHGTGVRVACIEPGMVETDFSRVRFRDDLEQARSVYEGASALQPEDIAETIHWIVSQPAHVNINRIEIMPTTQSSAPLRVYRA</sequence>
<dbReference type="RefSeq" id="WP_066137105.1">
    <property type="nucleotide sequence ID" value="NZ_CP014527.1"/>
</dbReference>
<dbReference type="InterPro" id="IPR036291">
    <property type="entry name" value="NAD(P)-bd_dom_sf"/>
</dbReference>
<dbReference type="OrthoDB" id="658698at2"/>
<evidence type="ECO:0000256" key="3">
    <source>
        <dbReference type="RuleBase" id="RU000363"/>
    </source>
</evidence>
<evidence type="ECO:0000256" key="2">
    <source>
        <dbReference type="ARBA" id="ARBA00023002"/>
    </source>
</evidence>
<name>A0A143DGE9_9PROT</name>
<organism evidence="4 5">
    <name type="scientific">Haematospirillum jordaniae</name>
    <dbReference type="NCBI Taxonomy" id="1549855"/>
    <lineage>
        <taxon>Bacteria</taxon>
        <taxon>Pseudomonadati</taxon>
        <taxon>Pseudomonadota</taxon>
        <taxon>Alphaproteobacteria</taxon>
        <taxon>Rhodospirillales</taxon>
        <taxon>Novispirillaceae</taxon>
        <taxon>Haematospirillum</taxon>
    </lineage>
</organism>
<proteinExistence type="inferred from homology"/>
<dbReference type="EMBL" id="CP014527">
    <property type="protein sequence ID" value="AMW35801.1"/>
    <property type="molecule type" value="Genomic_DNA"/>
</dbReference>
<dbReference type="KEGG" id="hjo:AY555_10515"/>
<dbReference type="GO" id="GO:0016616">
    <property type="term" value="F:oxidoreductase activity, acting on the CH-OH group of donors, NAD or NADP as acceptor"/>
    <property type="evidence" value="ECO:0007669"/>
    <property type="project" value="UniProtKB-ARBA"/>
</dbReference>
<dbReference type="CDD" id="cd05346">
    <property type="entry name" value="SDR_c5"/>
    <property type="match status" value="1"/>
</dbReference>
<evidence type="ECO:0000313" key="5">
    <source>
        <dbReference type="Proteomes" id="UP000076066"/>
    </source>
</evidence>
<keyword evidence="4" id="KW-0614">Plasmid</keyword>
<dbReference type="FunFam" id="3.40.50.720:FF:000047">
    <property type="entry name" value="NADP-dependent L-serine/L-allo-threonine dehydrogenase"/>
    <property type="match status" value="1"/>
</dbReference>